<keyword evidence="2" id="KW-1185">Reference proteome</keyword>
<evidence type="ECO:0000313" key="2">
    <source>
        <dbReference type="Proteomes" id="UP001362899"/>
    </source>
</evidence>
<protein>
    <submittedName>
        <fullName evidence="1">Uncharacterized protein</fullName>
    </submittedName>
</protein>
<name>A0AAV5RJW2_STABA</name>
<sequence length="277" mass="32051">MARSSECIWLPSGFNESKLIRSVELVNQVTIITPTAHKSIMSDSKYNTSTVSDLLKSIESKNVVSIPRNEEDDSFVLIDNVFWMLLTSQTFYSFGLPGVKYKKSNKYLCYVNLRENNNKLQRFWECVNNLDKKYMFVHSNNDVRFVDSKPSSCSDPEILLHSTEDLDNDLIDDWFDEFDQWLGGTIFNYKHRITSADKLNHVSVMNGVYRSGEISDLWMQLKGENYPWLVMHVSGFQNVPVPYLTSKEKVETKLYQEVGYVFQLKQNQSPAGLKFVS</sequence>
<comment type="caution">
    <text evidence="1">The sequence shown here is derived from an EMBL/GenBank/DDBJ whole genome shotgun (WGS) entry which is preliminary data.</text>
</comment>
<dbReference type="Proteomes" id="UP001362899">
    <property type="component" value="Unassembled WGS sequence"/>
</dbReference>
<reference evidence="1 2" key="1">
    <citation type="journal article" date="2023" name="Elife">
        <title>Identification of key yeast species and microbe-microbe interactions impacting larval growth of Drosophila in the wild.</title>
        <authorList>
            <person name="Mure A."/>
            <person name="Sugiura Y."/>
            <person name="Maeda R."/>
            <person name="Honda K."/>
            <person name="Sakurai N."/>
            <person name="Takahashi Y."/>
            <person name="Watada M."/>
            <person name="Katoh T."/>
            <person name="Gotoh A."/>
            <person name="Gotoh Y."/>
            <person name="Taniguchi I."/>
            <person name="Nakamura K."/>
            <person name="Hayashi T."/>
            <person name="Katayama T."/>
            <person name="Uemura T."/>
            <person name="Hattori Y."/>
        </authorList>
    </citation>
    <scope>NUCLEOTIDE SEQUENCE [LARGE SCALE GENOMIC DNA]</scope>
    <source>
        <strain evidence="1 2">SB-73</strain>
    </source>
</reference>
<proteinExistence type="predicted"/>
<dbReference type="AlphaFoldDB" id="A0AAV5RJW2"/>
<evidence type="ECO:0000313" key="1">
    <source>
        <dbReference type="EMBL" id="GMM51428.1"/>
    </source>
</evidence>
<dbReference type="EMBL" id="BTGC01000005">
    <property type="protein sequence ID" value="GMM51428.1"/>
    <property type="molecule type" value="Genomic_DNA"/>
</dbReference>
<gene>
    <name evidence="1" type="ORF">DASB73_023860</name>
</gene>
<accession>A0AAV5RJW2</accession>
<organism evidence="1 2">
    <name type="scientific">Starmerella bacillaris</name>
    <name type="common">Yeast</name>
    <name type="synonym">Candida zemplinina</name>
    <dbReference type="NCBI Taxonomy" id="1247836"/>
    <lineage>
        <taxon>Eukaryota</taxon>
        <taxon>Fungi</taxon>
        <taxon>Dikarya</taxon>
        <taxon>Ascomycota</taxon>
        <taxon>Saccharomycotina</taxon>
        <taxon>Dipodascomycetes</taxon>
        <taxon>Dipodascales</taxon>
        <taxon>Trichomonascaceae</taxon>
        <taxon>Starmerella</taxon>
    </lineage>
</organism>